<keyword evidence="3" id="KW-1185">Reference proteome</keyword>
<reference evidence="2" key="4">
    <citation type="submission" date="2020-09" db="EMBL/GenBank/DDBJ databases">
        <authorList>
            <person name="Sun Q."/>
            <person name="Ohkuma M."/>
        </authorList>
    </citation>
    <scope>NUCLEOTIDE SEQUENCE</scope>
    <source>
        <strain evidence="2">JCM 31740</strain>
    </source>
</reference>
<dbReference type="EMBL" id="BMQS01000003">
    <property type="protein sequence ID" value="GGT89010.1"/>
    <property type="molecule type" value="Genomic_DNA"/>
</dbReference>
<dbReference type="Proteomes" id="UP000276741">
    <property type="component" value="Chromosome"/>
</dbReference>
<evidence type="ECO:0000313" key="2">
    <source>
        <dbReference type="EMBL" id="GGT89010.1"/>
    </source>
</evidence>
<gene>
    <name evidence="2" type="ORF">GCM10007116_03540</name>
    <name evidence="1" type="ORF">HS1genome_1725</name>
</gene>
<dbReference type="AlphaFoldDB" id="A0A348B584"/>
<dbReference type="Proteomes" id="UP000616143">
    <property type="component" value="Unassembled WGS sequence"/>
</dbReference>
<name>A0A348B584_9CREN</name>
<sequence>MVVGAVVLAIFGLYFEGVATRPSLGIEEVGVNAPYAFLVPSQSSQGGYELEGDSTDS</sequence>
<proteinExistence type="predicted"/>
<dbReference type="KEGG" id="sacd:HS1genome_1725"/>
<evidence type="ECO:0000313" key="3">
    <source>
        <dbReference type="Proteomes" id="UP000276741"/>
    </source>
</evidence>
<accession>A0A348B584</accession>
<organism evidence="1 3">
    <name type="scientific">Sulfodiicoccus acidiphilus</name>
    <dbReference type="NCBI Taxonomy" id="1670455"/>
    <lineage>
        <taxon>Archaea</taxon>
        <taxon>Thermoproteota</taxon>
        <taxon>Thermoprotei</taxon>
        <taxon>Sulfolobales</taxon>
        <taxon>Sulfolobaceae</taxon>
        <taxon>Sulfodiicoccus</taxon>
    </lineage>
</organism>
<reference evidence="1" key="3">
    <citation type="journal article" date="2019" name="BMC Res. Notes">
        <title>Complete genome sequence of the Sulfodiicoccus acidiphilus strain HS-1T, the first crenarchaeon that lacks polB3, isolated from an acidic hot spring in Ohwaku-dani, Hakone, Japan.</title>
        <authorList>
            <person name="Sakai H.D."/>
            <person name="Kurosawa N."/>
        </authorList>
    </citation>
    <scope>NUCLEOTIDE SEQUENCE</scope>
    <source>
        <strain evidence="1">HS-1</strain>
    </source>
</reference>
<protein>
    <submittedName>
        <fullName evidence="1">Uncharacterized protein</fullName>
    </submittedName>
</protein>
<reference evidence="2" key="1">
    <citation type="journal article" date="2014" name="Int. J. Syst. Evol. Microbiol.">
        <title>Complete genome sequence of Corynebacterium casei LMG S-19264T (=DSM 44701T), isolated from a smear-ripened cheese.</title>
        <authorList>
            <consortium name="US DOE Joint Genome Institute (JGI-PGF)"/>
            <person name="Walter F."/>
            <person name="Albersmeier A."/>
            <person name="Kalinowski J."/>
            <person name="Ruckert C."/>
        </authorList>
    </citation>
    <scope>NUCLEOTIDE SEQUENCE</scope>
    <source>
        <strain evidence="2">JCM 31740</strain>
    </source>
</reference>
<dbReference type="EMBL" id="AP018553">
    <property type="protein sequence ID" value="BBD73336.1"/>
    <property type="molecule type" value="Genomic_DNA"/>
</dbReference>
<reference evidence="3" key="2">
    <citation type="submission" date="2018-04" db="EMBL/GenBank/DDBJ databases">
        <title>Complete genome sequence of Sulfodiicoccus acidiphilus strain HS-1.</title>
        <authorList>
            <person name="Sakai H.D."/>
            <person name="Kurosawa N."/>
        </authorList>
    </citation>
    <scope>NUCLEOTIDE SEQUENCE [LARGE SCALE GENOMIC DNA]</scope>
    <source>
        <strain evidence="3">HS-1</strain>
    </source>
</reference>
<evidence type="ECO:0000313" key="1">
    <source>
        <dbReference type="EMBL" id="BBD73336.1"/>
    </source>
</evidence>